<name>A0A5C4QYG3_9ACTN</name>
<keyword evidence="3" id="KW-1185">Reference proteome</keyword>
<reference evidence="2 3" key="1">
    <citation type="submission" date="2019-06" db="EMBL/GenBank/DDBJ databases">
        <title>Micromonospora ordensis sp. nov., isolated from deep marine sediment.</title>
        <authorList>
            <person name="Veyisoglu A."/>
            <person name="Carro L."/>
            <person name="Klenk H.-P."/>
            <person name="Sahin N."/>
        </authorList>
    </citation>
    <scope>NUCLEOTIDE SEQUENCE [LARGE SCALE GENOMIC DNA]</scope>
    <source>
        <strain evidence="2 3">S2509</strain>
    </source>
</reference>
<feature type="compositionally biased region" description="Low complexity" evidence="1">
    <location>
        <begin position="102"/>
        <end position="115"/>
    </location>
</feature>
<evidence type="ECO:0000256" key="1">
    <source>
        <dbReference type="SAM" id="MobiDB-lite"/>
    </source>
</evidence>
<evidence type="ECO:0000313" key="3">
    <source>
        <dbReference type="Proteomes" id="UP000306145"/>
    </source>
</evidence>
<proteinExistence type="predicted"/>
<organism evidence="2 3">
    <name type="scientific">Micromonospora orduensis</name>
    <dbReference type="NCBI Taxonomy" id="1420891"/>
    <lineage>
        <taxon>Bacteria</taxon>
        <taxon>Bacillati</taxon>
        <taxon>Actinomycetota</taxon>
        <taxon>Actinomycetes</taxon>
        <taxon>Micromonosporales</taxon>
        <taxon>Micromonosporaceae</taxon>
        <taxon>Micromonospora</taxon>
    </lineage>
</organism>
<evidence type="ECO:0000313" key="2">
    <source>
        <dbReference type="EMBL" id="TNH31108.1"/>
    </source>
</evidence>
<dbReference type="OrthoDB" id="528320at2"/>
<dbReference type="AlphaFoldDB" id="A0A5C4QYG3"/>
<sequence length="165" mass="17352">MGTSLLVIAVNWVASLVARTGSSHYDWALITPFTLAAIIASLAGKRAADRLSPTATTRGFAALILVMAATSSPAVRTATVTESSAPSQSPTASRGREAIQGAVRTGRARTATMAAQPSSTRLVISRPRRAGPAVRAARPPPGESWRRRTGPVRHAGRRPRRAPRP</sequence>
<feature type="compositionally biased region" description="Polar residues" evidence="1">
    <location>
        <begin position="77"/>
        <end position="92"/>
    </location>
</feature>
<dbReference type="Proteomes" id="UP000306145">
    <property type="component" value="Unassembled WGS sequence"/>
</dbReference>
<protein>
    <submittedName>
        <fullName evidence="2">Sulfite exporter TauE/SafE family protein</fullName>
    </submittedName>
</protein>
<feature type="compositionally biased region" description="Basic residues" evidence="1">
    <location>
        <begin position="147"/>
        <end position="165"/>
    </location>
</feature>
<comment type="caution">
    <text evidence="2">The sequence shown here is derived from an EMBL/GenBank/DDBJ whole genome shotgun (WGS) entry which is preliminary data.</text>
</comment>
<accession>A0A5C4QYG3</accession>
<feature type="region of interest" description="Disordered" evidence="1">
    <location>
        <begin position="77"/>
        <end position="165"/>
    </location>
</feature>
<gene>
    <name evidence="2" type="ORF">FHG89_03860</name>
</gene>
<dbReference type="EMBL" id="VDFY01000086">
    <property type="protein sequence ID" value="TNH31108.1"/>
    <property type="molecule type" value="Genomic_DNA"/>
</dbReference>